<dbReference type="Pfam" id="PF10069">
    <property type="entry name" value="DICT"/>
    <property type="match status" value="1"/>
</dbReference>
<reference evidence="3" key="1">
    <citation type="submission" date="2016-10" db="EMBL/GenBank/DDBJ databases">
        <authorList>
            <person name="Varghese N."/>
            <person name="Submissions S."/>
        </authorList>
    </citation>
    <scope>NUCLEOTIDE SEQUENCE [LARGE SCALE GENOMIC DNA]</scope>
    <source>
        <strain evidence="3">CGMCC 1.10118</strain>
    </source>
</reference>
<sequence length="251" mass="28716">MTLRQFLDDAENPDRSLIVLNRTAPDPVQQMLEELFDGQSVDIDELDLTTGDDDQVLVVEENEVVASSPLEDLQESILFINSDLFITGTRGIEAVELPSALKGLDEIPFYLQGYPKSHSEKLLLILISRYIERTAWEEGEGTLRTSFQNLSRIEDELGTNKVYTRLDQTDVDVHVYGAPGWEPSPEMDITIHAGYEQDFLESWFVVFVPPDGSDSQIALLALEEEPNEWVGFWTFRESMVNRLNRYIERRL</sequence>
<evidence type="ECO:0000259" key="1">
    <source>
        <dbReference type="Pfam" id="PF10069"/>
    </source>
</evidence>
<organism evidence="2 3">
    <name type="scientific">Halobellus clavatus</name>
    <dbReference type="NCBI Taxonomy" id="660517"/>
    <lineage>
        <taxon>Archaea</taxon>
        <taxon>Methanobacteriati</taxon>
        <taxon>Methanobacteriota</taxon>
        <taxon>Stenosarchaea group</taxon>
        <taxon>Halobacteria</taxon>
        <taxon>Halobacteriales</taxon>
        <taxon>Haloferacaceae</taxon>
        <taxon>Halobellus</taxon>
    </lineage>
</organism>
<keyword evidence="3" id="KW-1185">Reference proteome</keyword>
<evidence type="ECO:0000313" key="3">
    <source>
        <dbReference type="Proteomes" id="UP000199170"/>
    </source>
</evidence>
<accession>A0A1H3I0J5</accession>
<dbReference type="InterPro" id="IPR016954">
    <property type="entry name" value="Uncharacterised_Vng0742h"/>
</dbReference>
<evidence type="ECO:0000313" key="2">
    <source>
        <dbReference type="EMBL" id="SDY21221.1"/>
    </source>
</evidence>
<dbReference type="PIRSF" id="PIRSF030471">
    <property type="entry name" value="STR_Vng0742h_prd"/>
    <property type="match status" value="1"/>
</dbReference>
<feature type="domain" description="DICT" evidence="1">
    <location>
        <begin position="116"/>
        <end position="218"/>
    </location>
</feature>
<dbReference type="Proteomes" id="UP000199170">
    <property type="component" value="Unassembled WGS sequence"/>
</dbReference>
<name>A0A1H3I0J5_9EURY</name>
<dbReference type="RefSeq" id="WP_089767781.1">
    <property type="nucleotide sequence ID" value="NZ_FNPB01000008.1"/>
</dbReference>
<dbReference type="AlphaFoldDB" id="A0A1H3I0J5"/>
<dbReference type="InterPro" id="IPR019278">
    <property type="entry name" value="DICT_dom"/>
</dbReference>
<proteinExistence type="predicted"/>
<dbReference type="STRING" id="660517.SAMN04487946_108173"/>
<dbReference type="OrthoDB" id="302327at2157"/>
<protein>
    <submittedName>
        <fullName evidence="2">Diguanylate Cyclase and Two-component system sensory domain-containing protein</fullName>
    </submittedName>
</protein>
<dbReference type="EMBL" id="FNPB01000008">
    <property type="protein sequence ID" value="SDY21221.1"/>
    <property type="molecule type" value="Genomic_DNA"/>
</dbReference>
<gene>
    <name evidence="2" type="ORF">SAMN04487946_108173</name>
</gene>